<feature type="region of interest" description="Disordered" evidence="4">
    <location>
        <begin position="350"/>
        <end position="377"/>
    </location>
</feature>
<dbReference type="GO" id="GO:0016324">
    <property type="term" value="C:apical plasma membrane"/>
    <property type="evidence" value="ECO:0007669"/>
    <property type="project" value="TreeGrafter"/>
</dbReference>
<keyword evidence="3" id="KW-0677">Repeat</keyword>
<name>A0A1I8B3M1_MELHA</name>
<feature type="region of interest" description="Disordered" evidence="4">
    <location>
        <begin position="315"/>
        <end position="334"/>
    </location>
</feature>
<protein>
    <submittedName>
        <fullName evidence="7">PDZ domain-containing protein</fullName>
    </submittedName>
</protein>
<evidence type="ECO:0000256" key="3">
    <source>
        <dbReference type="ARBA" id="ARBA00022737"/>
    </source>
</evidence>
<feature type="compositionally biased region" description="Polar residues" evidence="4">
    <location>
        <begin position="1"/>
        <end position="10"/>
    </location>
</feature>
<feature type="region of interest" description="Disordered" evidence="4">
    <location>
        <begin position="1"/>
        <end position="50"/>
    </location>
</feature>
<dbReference type="GO" id="GO:0072659">
    <property type="term" value="P:protein localization to plasma membrane"/>
    <property type="evidence" value="ECO:0007669"/>
    <property type="project" value="TreeGrafter"/>
</dbReference>
<dbReference type="InterPro" id="IPR001478">
    <property type="entry name" value="PDZ"/>
</dbReference>
<evidence type="ECO:0000313" key="6">
    <source>
        <dbReference type="Proteomes" id="UP000095281"/>
    </source>
</evidence>
<feature type="domain" description="PDZ" evidence="5">
    <location>
        <begin position="69"/>
        <end position="150"/>
    </location>
</feature>
<feature type="compositionally biased region" description="Polar residues" evidence="4">
    <location>
        <begin position="22"/>
        <end position="32"/>
    </location>
</feature>
<keyword evidence="6" id="KW-1185">Reference proteome</keyword>
<feature type="compositionally biased region" description="Polar residues" evidence="4">
    <location>
        <begin position="193"/>
        <end position="205"/>
    </location>
</feature>
<feature type="compositionally biased region" description="Low complexity" evidence="4">
    <location>
        <begin position="250"/>
        <end position="260"/>
    </location>
</feature>
<evidence type="ECO:0000256" key="2">
    <source>
        <dbReference type="ARBA" id="ARBA00022475"/>
    </source>
</evidence>
<keyword evidence="2" id="KW-1003">Cell membrane</keyword>
<dbReference type="SMART" id="SM00228">
    <property type="entry name" value="PDZ"/>
    <property type="match status" value="1"/>
</dbReference>
<dbReference type="InterPro" id="IPR036034">
    <property type="entry name" value="PDZ_sf"/>
</dbReference>
<feature type="compositionally biased region" description="Gly residues" evidence="4">
    <location>
        <begin position="322"/>
        <end position="334"/>
    </location>
</feature>
<comment type="subcellular location">
    <subcellularLocation>
        <location evidence="1">Cell membrane</location>
    </subcellularLocation>
</comment>
<dbReference type="InterPro" id="IPR041489">
    <property type="entry name" value="PDZ_6"/>
</dbReference>
<dbReference type="PANTHER" id="PTHR14191:SF3">
    <property type="entry name" value="NA(+)_H(+) EXCHANGE REGULATORY COFACTOR-LIKE PROTEIN NRFL-1"/>
    <property type="match status" value="1"/>
</dbReference>
<feature type="region of interest" description="Disordered" evidence="4">
    <location>
        <begin position="193"/>
        <end position="261"/>
    </location>
</feature>
<dbReference type="Gene3D" id="2.30.42.10">
    <property type="match status" value="1"/>
</dbReference>
<sequence length="470" mass="51022">MPISERSQQQKSDENNKNNNNFSPSPTQQLSPKFSDRKQSSPSAAIGRHTAVPVLPPSTLLANGPKPRLCLLIKGSPSQEFGFSLHAEGNGHFIGAVDSDGIAERAGLVTGQRIVGVNGHLVYPNTSHMDIVQIIQREPLRTELLVASEQVDRFYKEYGLAFSYDYVQFYDPAVMRNGNGKAPPLVGAAAVHSKQSPNAVKNQNGGYEKVKAVQRSRSGSRSVERNSSINKNNGHAIRGQSIGKRPPTPSSTYLSSSQQSNGNVAVQIEKRSDNMTSIEIGEIDVSEPSKIDENTEQHLFGIGTPPSSRCEKQLKNGHSVKNGGGKITNGVAGKGGRVEHVENSKHVIADGPVYSTDSPIKSPPPIAAPRTPRPERRYSPPQPLEIYHPAQFQQANIFYLENLGNSHTLAGYDISPLSLQSDSTQSRTSIYKSRDSEKSIFALNAKEARKAICGRKKDPRLAGQMSLGKC</sequence>
<accession>A0A1I8B3M1</accession>
<evidence type="ECO:0000313" key="7">
    <source>
        <dbReference type="WBParaSite" id="MhA1_Contig127.frz3.gene24"/>
    </source>
</evidence>
<proteinExistence type="predicted"/>
<feature type="compositionally biased region" description="Polar residues" evidence="4">
    <location>
        <begin position="215"/>
        <end position="233"/>
    </location>
</feature>
<dbReference type="CDD" id="cd06768">
    <property type="entry name" value="PDZ_NHERF-like"/>
    <property type="match status" value="1"/>
</dbReference>
<dbReference type="PANTHER" id="PTHR14191">
    <property type="entry name" value="PDZ DOMAIN CONTAINING PROTEIN"/>
    <property type="match status" value="1"/>
</dbReference>
<evidence type="ECO:0000256" key="1">
    <source>
        <dbReference type="ARBA" id="ARBA00004236"/>
    </source>
</evidence>
<organism evidence="6 7">
    <name type="scientific">Meloidogyne hapla</name>
    <name type="common">Root-knot nematode worm</name>
    <dbReference type="NCBI Taxonomy" id="6305"/>
    <lineage>
        <taxon>Eukaryota</taxon>
        <taxon>Metazoa</taxon>
        <taxon>Ecdysozoa</taxon>
        <taxon>Nematoda</taxon>
        <taxon>Chromadorea</taxon>
        <taxon>Rhabditida</taxon>
        <taxon>Tylenchina</taxon>
        <taxon>Tylenchomorpha</taxon>
        <taxon>Tylenchoidea</taxon>
        <taxon>Meloidogynidae</taxon>
        <taxon>Meloidogyninae</taxon>
        <taxon>Meloidogyne</taxon>
    </lineage>
</organism>
<dbReference type="Pfam" id="PF17820">
    <property type="entry name" value="PDZ_6"/>
    <property type="match status" value="1"/>
</dbReference>
<reference evidence="7" key="1">
    <citation type="submission" date="2016-11" db="UniProtKB">
        <authorList>
            <consortium name="WormBaseParasite"/>
        </authorList>
    </citation>
    <scope>IDENTIFICATION</scope>
</reference>
<evidence type="ECO:0000259" key="5">
    <source>
        <dbReference type="PROSITE" id="PS50106"/>
    </source>
</evidence>
<keyword evidence="2" id="KW-0472">Membrane</keyword>
<dbReference type="AlphaFoldDB" id="A0A1I8B3M1"/>
<dbReference type="PROSITE" id="PS50106">
    <property type="entry name" value="PDZ"/>
    <property type="match status" value="1"/>
</dbReference>
<evidence type="ECO:0000256" key="4">
    <source>
        <dbReference type="SAM" id="MobiDB-lite"/>
    </source>
</evidence>
<dbReference type="GO" id="GO:0043495">
    <property type="term" value="F:protein-membrane adaptor activity"/>
    <property type="evidence" value="ECO:0007669"/>
    <property type="project" value="TreeGrafter"/>
</dbReference>
<dbReference type="SUPFAM" id="SSF50156">
    <property type="entry name" value="PDZ domain-like"/>
    <property type="match status" value="1"/>
</dbReference>
<dbReference type="WBParaSite" id="MhA1_Contig127.frz3.gene24">
    <property type="protein sequence ID" value="MhA1_Contig127.frz3.gene24"/>
    <property type="gene ID" value="MhA1_Contig127.frz3.gene24"/>
</dbReference>
<dbReference type="InterPro" id="IPR051067">
    <property type="entry name" value="NHER"/>
</dbReference>
<dbReference type="Proteomes" id="UP000095281">
    <property type="component" value="Unplaced"/>
</dbReference>